<evidence type="ECO:0000313" key="2">
    <source>
        <dbReference type="EMBL" id="KEQ81947.1"/>
    </source>
</evidence>
<organism evidence="2 3">
    <name type="scientific">Aureobasidium pullulans EXF-150</name>
    <dbReference type="NCBI Taxonomy" id="1043002"/>
    <lineage>
        <taxon>Eukaryota</taxon>
        <taxon>Fungi</taxon>
        <taxon>Dikarya</taxon>
        <taxon>Ascomycota</taxon>
        <taxon>Pezizomycotina</taxon>
        <taxon>Dothideomycetes</taxon>
        <taxon>Dothideomycetidae</taxon>
        <taxon>Dothideales</taxon>
        <taxon>Saccotheciaceae</taxon>
        <taxon>Aureobasidium</taxon>
    </lineage>
</organism>
<dbReference type="Proteomes" id="UP000030706">
    <property type="component" value="Unassembled WGS sequence"/>
</dbReference>
<gene>
    <name evidence="2" type="ORF">M438DRAFT_347659</name>
</gene>
<dbReference type="RefSeq" id="XP_029758134.1">
    <property type="nucleotide sequence ID" value="XM_029905953.1"/>
</dbReference>
<reference evidence="2 3" key="1">
    <citation type="journal article" date="2014" name="BMC Genomics">
        <title>Genome sequencing of four Aureobasidium pullulans varieties: biotechnological potential, stress tolerance, and description of new species.</title>
        <authorList>
            <person name="Gostin Ar C."/>
            <person name="Ohm R.A."/>
            <person name="Kogej T."/>
            <person name="Sonjak S."/>
            <person name="Turk M."/>
            <person name="Zajc J."/>
            <person name="Zalar P."/>
            <person name="Grube M."/>
            <person name="Sun H."/>
            <person name="Han J."/>
            <person name="Sharma A."/>
            <person name="Chiniquy J."/>
            <person name="Ngan C.Y."/>
            <person name="Lipzen A."/>
            <person name="Barry K."/>
            <person name="Grigoriev I.V."/>
            <person name="Gunde-Cimerman N."/>
        </authorList>
    </citation>
    <scope>NUCLEOTIDE SEQUENCE [LARGE SCALE GENOMIC DNA]</scope>
    <source>
        <strain evidence="2 3">EXF-150</strain>
    </source>
</reference>
<dbReference type="OrthoDB" id="3934095at2759"/>
<accession>A0A074XIU3</accession>
<dbReference type="AlphaFoldDB" id="A0A074XIU3"/>
<name>A0A074XIU3_AURPU</name>
<protein>
    <submittedName>
        <fullName evidence="2">Uncharacterized protein</fullName>
    </submittedName>
</protein>
<evidence type="ECO:0000313" key="3">
    <source>
        <dbReference type="Proteomes" id="UP000030706"/>
    </source>
</evidence>
<feature type="compositionally biased region" description="Low complexity" evidence="1">
    <location>
        <begin position="50"/>
        <end position="82"/>
    </location>
</feature>
<feature type="region of interest" description="Disordered" evidence="1">
    <location>
        <begin position="37"/>
        <end position="91"/>
    </location>
</feature>
<dbReference type="EMBL" id="KL584989">
    <property type="protein sequence ID" value="KEQ81947.1"/>
    <property type="molecule type" value="Genomic_DNA"/>
</dbReference>
<evidence type="ECO:0000256" key="1">
    <source>
        <dbReference type="SAM" id="MobiDB-lite"/>
    </source>
</evidence>
<dbReference type="HOGENOM" id="CLU_1796080_0_0_1"/>
<dbReference type="GeneID" id="40748259"/>
<proteinExistence type="predicted"/>
<sequence>MSNAIEPQVGTLRPLFWAHVSTNSNGQPRVLHSYTLDPRASDEDSDEADSSILTSDNRSSRRPSSSISSTSSTSSTESATSSQASCETGQSIRVRIRRVPQKCKPVLRRCCSPVTESLREIRQRQSEEDLRLLYEAQTLAYLNDAIHF</sequence>
<keyword evidence="3" id="KW-1185">Reference proteome</keyword>